<evidence type="ECO:0000313" key="3">
    <source>
        <dbReference type="Proteomes" id="UP001215712"/>
    </source>
</evidence>
<keyword evidence="3" id="KW-1185">Reference proteome</keyword>
<feature type="compositionally biased region" description="Gly residues" evidence="1">
    <location>
        <begin position="264"/>
        <end position="276"/>
    </location>
</feature>
<accession>A0AAD6HAQ8</accession>
<name>A0AAD6HAQ8_9EURO</name>
<reference evidence="2" key="1">
    <citation type="journal article" date="2023" name="IMA Fungus">
        <title>Comparative genomic study of the Penicillium genus elucidates a diverse pangenome and 15 lateral gene transfer events.</title>
        <authorList>
            <person name="Petersen C."/>
            <person name="Sorensen T."/>
            <person name="Nielsen M.R."/>
            <person name="Sondergaard T.E."/>
            <person name="Sorensen J.L."/>
            <person name="Fitzpatrick D.A."/>
            <person name="Frisvad J.C."/>
            <person name="Nielsen K.L."/>
        </authorList>
    </citation>
    <scope>NUCLEOTIDE SEQUENCE</scope>
    <source>
        <strain evidence="2">IBT 17514</strain>
    </source>
</reference>
<gene>
    <name evidence="2" type="ORF">N7493_011481</name>
</gene>
<feature type="compositionally biased region" description="Low complexity" evidence="1">
    <location>
        <begin position="230"/>
        <end position="245"/>
    </location>
</feature>
<dbReference type="AlphaFoldDB" id="A0AAD6HAQ8"/>
<sequence>MASKTGRPAMVEEFDEKLRIIVPDSQQVANTCAKVHNRLDHRHPEPLIDGASDSGYSSRTAATATSTQSGPSGGRSPPAPLTDLPKHRSADLTRKSSRRDRRDKDRAARPLEDIMQMGAYPGAAHPHVSRSPSKSYRRDSYRSPPEYFYEGGSQYHPSSTPVDNRSMDYHTPSLMRPPMPDYAPHHPPPPPAYPTEEYHSSRSARPGGYRPMYYQDPRPGPYAVVPRGYQQQPFPYEQHQHQPPQHHGPPPSSVWQQGYSASPYGGGGGGGGGGPSSYGQPDYFPPDVVYGGHRERSESRPPRDRGRRSSMYGPPPPPPMDPYDDYSPGPEFEDDYENFYAAPDPRELAREKHHAMKQMQIPDREESARRQMPPPSLPGSRQKAAPQIHQSRRPERRSQSVAPSRRHSKMEVHDLIDDFEDLDVEPRSHRRSRDVSTPDSRDSLRDSRRYNGGSRSGGQVAVASSIRHRKHEDYYHDSQGSSLGDMENQAAEAEQYQEAISGRAQLPPSEETMMPKSRGGAASDVSSRKSGSNGSRASATKTEKEKEKQAMTLSLNGMTLNFDNDGFQGKAISIRTGDRGSTQLNITDGSTPAPAPALPPPPSDLQSHMWEDPLTLITQALVVVEDWKIFNVTANAKNDGWRNPQTGLAVQAGPRTEEPDTIDLASCYKLNH</sequence>
<protein>
    <submittedName>
        <fullName evidence="2">Uncharacterized protein</fullName>
    </submittedName>
</protein>
<evidence type="ECO:0000256" key="1">
    <source>
        <dbReference type="SAM" id="MobiDB-lite"/>
    </source>
</evidence>
<feature type="compositionally biased region" description="Low complexity" evidence="1">
    <location>
        <begin position="487"/>
        <end position="499"/>
    </location>
</feature>
<feature type="compositionally biased region" description="Basic and acidic residues" evidence="1">
    <location>
        <begin position="292"/>
        <end position="304"/>
    </location>
</feature>
<feature type="compositionally biased region" description="Basic and acidic residues" evidence="1">
    <location>
        <begin position="433"/>
        <end position="449"/>
    </location>
</feature>
<feature type="compositionally biased region" description="Low complexity" evidence="1">
    <location>
        <begin position="54"/>
        <end position="76"/>
    </location>
</feature>
<organism evidence="2 3">
    <name type="scientific">Penicillium malachiteum</name>
    <dbReference type="NCBI Taxonomy" id="1324776"/>
    <lineage>
        <taxon>Eukaryota</taxon>
        <taxon>Fungi</taxon>
        <taxon>Dikarya</taxon>
        <taxon>Ascomycota</taxon>
        <taxon>Pezizomycotina</taxon>
        <taxon>Eurotiomycetes</taxon>
        <taxon>Eurotiomycetidae</taxon>
        <taxon>Eurotiales</taxon>
        <taxon>Aspergillaceae</taxon>
        <taxon>Penicillium</taxon>
    </lineage>
</organism>
<dbReference type="EMBL" id="JAQJAN010000021">
    <property type="protein sequence ID" value="KAJ5703556.1"/>
    <property type="molecule type" value="Genomic_DNA"/>
</dbReference>
<reference evidence="2" key="2">
    <citation type="submission" date="2023-01" db="EMBL/GenBank/DDBJ databases">
        <authorList>
            <person name="Petersen C."/>
        </authorList>
    </citation>
    <scope>NUCLEOTIDE SEQUENCE</scope>
    <source>
        <strain evidence="2">IBT 17514</strain>
    </source>
</reference>
<proteinExistence type="predicted"/>
<comment type="caution">
    <text evidence="2">The sequence shown here is derived from an EMBL/GenBank/DDBJ whole genome shotgun (WGS) entry which is preliminary data.</text>
</comment>
<feature type="region of interest" description="Disordered" evidence="1">
    <location>
        <begin position="33"/>
        <end position="548"/>
    </location>
</feature>
<feature type="compositionally biased region" description="Pro residues" evidence="1">
    <location>
        <begin position="175"/>
        <end position="193"/>
    </location>
</feature>
<dbReference type="Proteomes" id="UP001215712">
    <property type="component" value="Unassembled WGS sequence"/>
</dbReference>
<evidence type="ECO:0000313" key="2">
    <source>
        <dbReference type="EMBL" id="KAJ5703556.1"/>
    </source>
</evidence>
<feature type="compositionally biased region" description="Polar residues" evidence="1">
    <location>
        <begin position="524"/>
        <end position="539"/>
    </location>
</feature>
<feature type="compositionally biased region" description="Basic and acidic residues" evidence="1">
    <location>
        <begin position="84"/>
        <end position="112"/>
    </location>
</feature>